<dbReference type="AlphaFoldDB" id="A0A397V1I1"/>
<accession>A0A397V1I1</accession>
<comment type="caution">
    <text evidence="1">The sequence shown here is derived from an EMBL/GenBank/DDBJ whole genome shotgun (WGS) entry which is preliminary data.</text>
</comment>
<sequence>MHETMHEKTHKIALLFRAVISHRATSTKEEAFEFEIINGKSDKCERINFNDSLRCMVENVQIAINIKCRQLDIKHMILKKKTQGWISKNKDVDDCIKEFQSKVTKYEDLTEWIPFNRLDNIQKLG</sequence>
<dbReference type="EMBL" id="QKWP01000724">
    <property type="protein sequence ID" value="RIB15761.1"/>
    <property type="molecule type" value="Genomic_DNA"/>
</dbReference>
<name>A0A397V1I1_9GLOM</name>
<evidence type="ECO:0000313" key="2">
    <source>
        <dbReference type="Proteomes" id="UP000266673"/>
    </source>
</evidence>
<gene>
    <name evidence="1" type="ORF">C2G38_2191692</name>
</gene>
<reference evidence="1 2" key="1">
    <citation type="submission" date="2018-06" db="EMBL/GenBank/DDBJ databases">
        <title>Comparative genomics reveals the genomic features of Rhizophagus irregularis, R. cerebriforme, R. diaphanum and Gigaspora rosea, and their symbiotic lifestyle signature.</title>
        <authorList>
            <person name="Morin E."/>
            <person name="San Clemente H."/>
            <person name="Chen E.C.H."/>
            <person name="De La Providencia I."/>
            <person name="Hainaut M."/>
            <person name="Kuo A."/>
            <person name="Kohler A."/>
            <person name="Murat C."/>
            <person name="Tang N."/>
            <person name="Roy S."/>
            <person name="Loubradou J."/>
            <person name="Henrissat B."/>
            <person name="Grigoriev I.V."/>
            <person name="Corradi N."/>
            <person name="Roux C."/>
            <person name="Martin F.M."/>
        </authorList>
    </citation>
    <scope>NUCLEOTIDE SEQUENCE [LARGE SCALE GENOMIC DNA]</scope>
    <source>
        <strain evidence="1 2">DAOM 194757</strain>
    </source>
</reference>
<dbReference type="OrthoDB" id="2418574at2759"/>
<organism evidence="1 2">
    <name type="scientific">Gigaspora rosea</name>
    <dbReference type="NCBI Taxonomy" id="44941"/>
    <lineage>
        <taxon>Eukaryota</taxon>
        <taxon>Fungi</taxon>
        <taxon>Fungi incertae sedis</taxon>
        <taxon>Mucoromycota</taxon>
        <taxon>Glomeromycotina</taxon>
        <taxon>Glomeromycetes</taxon>
        <taxon>Diversisporales</taxon>
        <taxon>Gigasporaceae</taxon>
        <taxon>Gigaspora</taxon>
    </lineage>
</organism>
<evidence type="ECO:0000313" key="1">
    <source>
        <dbReference type="EMBL" id="RIB15761.1"/>
    </source>
</evidence>
<keyword evidence="2" id="KW-1185">Reference proteome</keyword>
<protein>
    <submittedName>
        <fullName evidence="1">Uncharacterized protein</fullName>
    </submittedName>
</protein>
<proteinExistence type="predicted"/>
<dbReference type="Proteomes" id="UP000266673">
    <property type="component" value="Unassembled WGS sequence"/>
</dbReference>